<evidence type="ECO:0000256" key="1">
    <source>
        <dbReference type="ARBA" id="ARBA00022491"/>
    </source>
</evidence>
<comment type="similarity">
    <text evidence="5">Belongs to the HrcA family.</text>
</comment>
<evidence type="ECO:0000256" key="5">
    <source>
        <dbReference type="HAMAP-Rule" id="MF_00081"/>
    </source>
</evidence>
<dbReference type="Gene3D" id="3.30.390.60">
    <property type="entry name" value="Heat-inducible transcription repressor hrca homolog, domain 3"/>
    <property type="match status" value="1"/>
</dbReference>
<dbReference type="SUPFAM" id="SSF46785">
    <property type="entry name" value="Winged helix' DNA-binding domain"/>
    <property type="match status" value="1"/>
</dbReference>
<evidence type="ECO:0000313" key="8">
    <source>
        <dbReference type="EMBL" id="BET26417.1"/>
    </source>
</evidence>
<evidence type="ECO:0000313" key="9">
    <source>
        <dbReference type="Proteomes" id="UP001329151"/>
    </source>
</evidence>
<dbReference type="PIRSF" id="PIRSF005485">
    <property type="entry name" value="HrcA"/>
    <property type="match status" value="1"/>
</dbReference>
<keyword evidence="1 5" id="KW-0678">Repressor</keyword>
<accession>A0AA86IZA8</accession>
<dbReference type="Proteomes" id="UP001329151">
    <property type="component" value="Chromosome"/>
</dbReference>
<reference evidence="8 9" key="1">
    <citation type="submission" date="2023-10" db="EMBL/GenBank/DDBJ databases">
        <title>Complete Genome Sequence of Limnobacter thiooxidans CS-K2T, Isolated from freshwater lake sediments in Bavaria, Germany.</title>
        <authorList>
            <person name="Naruki M."/>
            <person name="Watanabe A."/>
            <person name="Warashina T."/>
            <person name="Morita T."/>
            <person name="Arakawa K."/>
        </authorList>
    </citation>
    <scope>NUCLEOTIDE SEQUENCE [LARGE SCALE GENOMIC DNA]</scope>
    <source>
        <strain evidence="8 9">CS-K2</strain>
    </source>
</reference>
<name>A0AA86IZA8_9BURK</name>
<dbReference type="PANTHER" id="PTHR34824:SF1">
    <property type="entry name" value="HEAT-INDUCIBLE TRANSCRIPTION REPRESSOR HRCA"/>
    <property type="match status" value="1"/>
</dbReference>
<dbReference type="AlphaFoldDB" id="A0AA86IZA8"/>
<dbReference type="HAMAP" id="MF_00081">
    <property type="entry name" value="HrcA"/>
    <property type="match status" value="1"/>
</dbReference>
<evidence type="ECO:0000256" key="4">
    <source>
        <dbReference type="ARBA" id="ARBA00023163"/>
    </source>
</evidence>
<dbReference type="Gene3D" id="3.30.450.40">
    <property type="match status" value="1"/>
</dbReference>
<evidence type="ECO:0000259" key="7">
    <source>
        <dbReference type="Pfam" id="PF03444"/>
    </source>
</evidence>
<keyword evidence="9" id="KW-1185">Reference proteome</keyword>
<dbReference type="KEGG" id="lto:RGQ30_19180"/>
<gene>
    <name evidence="5 8" type="primary">hrcA</name>
    <name evidence="8" type="ORF">RGQ30_19180</name>
</gene>
<dbReference type="InterPro" id="IPR002571">
    <property type="entry name" value="HrcA"/>
</dbReference>
<feature type="domain" description="Heat-inducible transcription repressor HrcA C-terminal" evidence="6">
    <location>
        <begin position="103"/>
        <end position="321"/>
    </location>
</feature>
<dbReference type="GO" id="GO:0003677">
    <property type="term" value="F:DNA binding"/>
    <property type="evidence" value="ECO:0007669"/>
    <property type="project" value="InterPro"/>
</dbReference>
<comment type="function">
    <text evidence="5">Negative regulator of class I heat shock genes (grpE-dnaK-dnaJ and groELS operons). Prevents heat-shock induction of these operons.</text>
</comment>
<dbReference type="InterPro" id="IPR036390">
    <property type="entry name" value="WH_DNA-bd_sf"/>
</dbReference>
<dbReference type="InterPro" id="IPR036388">
    <property type="entry name" value="WH-like_DNA-bd_sf"/>
</dbReference>
<dbReference type="Pfam" id="PF01628">
    <property type="entry name" value="HrcA"/>
    <property type="match status" value="1"/>
</dbReference>
<sequence>MIDERARSILKTLVERYITDGSPVGSRALSKWSTLDLSPATIRNVMADLEELRLVVSPHTSAGRVPTPQGYRMFVDSLLTVKPLAIDVQTALSGGIQREDPNRVLSKAVNLLSSLSSFAGVITAPKKAALFRHVEFLSLSDRKVLLIIVTPDGDVQNRILIVEKPYTQSELSMAANFFNQHFAGLTFQQAKQRLSEELHQISQDISKLMQAAVNAGTESEESATDGVLLSGERKLLDVSDLSTDMDRLKKMFGVFEQRTALLRLLESSNRAEGVQIFIGGDSSLVPMEEMSVISAPYQVNGEVVGTLGVIGPTRMAYERLIPIVDITSKLVSSALSDPD</sequence>
<dbReference type="InterPro" id="IPR029016">
    <property type="entry name" value="GAF-like_dom_sf"/>
</dbReference>
<proteinExistence type="inferred from homology"/>
<feature type="domain" description="Winged helix-turn-helix transcription repressor HrcA DNA-binding" evidence="7">
    <location>
        <begin position="6"/>
        <end position="73"/>
    </location>
</feature>
<dbReference type="EMBL" id="AP028947">
    <property type="protein sequence ID" value="BET26417.1"/>
    <property type="molecule type" value="Genomic_DNA"/>
</dbReference>
<keyword evidence="3 5" id="KW-0346">Stress response</keyword>
<dbReference type="SUPFAM" id="SSF55781">
    <property type="entry name" value="GAF domain-like"/>
    <property type="match status" value="1"/>
</dbReference>
<evidence type="ECO:0000259" key="6">
    <source>
        <dbReference type="Pfam" id="PF01628"/>
    </source>
</evidence>
<organism evidence="8 9">
    <name type="scientific">Limnobacter thiooxidans</name>
    <dbReference type="NCBI Taxonomy" id="131080"/>
    <lineage>
        <taxon>Bacteria</taxon>
        <taxon>Pseudomonadati</taxon>
        <taxon>Pseudomonadota</taxon>
        <taxon>Betaproteobacteria</taxon>
        <taxon>Burkholderiales</taxon>
        <taxon>Burkholderiaceae</taxon>
        <taxon>Limnobacter</taxon>
    </lineage>
</organism>
<dbReference type="InterPro" id="IPR021153">
    <property type="entry name" value="HrcA_C"/>
</dbReference>
<protein>
    <recommendedName>
        <fullName evidence="5">Heat-inducible transcription repressor HrcA</fullName>
    </recommendedName>
</protein>
<dbReference type="PANTHER" id="PTHR34824">
    <property type="entry name" value="HEAT-INDUCIBLE TRANSCRIPTION REPRESSOR HRCA"/>
    <property type="match status" value="1"/>
</dbReference>
<dbReference type="GO" id="GO:0045892">
    <property type="term" value="P:negative regulation of DNA-templated transcription"/>
    <property type="evidence" value="ECO:0007669"/>
    <property type="project" value="UniProtKB-UniRule"/>
</dbReference>
<dbReference type="InterPro" id="IPR023120">
    <property type="entry name" value="WHTH_transcript_rep_HrcA_IDD"/>
</dbReference>
<evidence type="ECO:0000256" key="2">
    <source>
        <dbReference type="ARBA" id="ARBA00023015"/>
    </source>
</evidence>
<keyword evidence="4 5" id="KW-0804">Transcription</keyword>
<keyword evidence="2 5" id="KW-0805">Transcription regulation</keyword>
<dbReference type="NCBIfam" id="TIGR00331">
    <property type="entry name" value="hrcA"/>
    <property type="match status" value="1"/>
</dbReference>
<evidence type="ECO:0000256" key="3">
    <source>
        <dbReference type="ARBA" id="ARBA00023016"/>
    </source>
</evidence>
<dbReference type="Gene3D" id="1.10.10.10">
    <property type="entry name" value="Winged helix-like DNA-binding domain superfamily/Winged helix DNA-binding domain"/>
    <property type="match status" value="1"/>
</dbReference>
<dbReference type="Pfam" id="PF03444">
    <property type="entry name" value="WHD_HrcA"/>
    <property type="match status" value="1"/>
</dbReference>
<dbReference type="InterPro" id="IPR005104">
    <property type="entry name" value="WHTH_HrcA_DNA-bd"/>
</dbReference>